<name>G5QGG0_SALRU</name>
<comment type="caution">
    <text evidence="1">The sequence shown here is derived from an EMBL/GenBank/DDBJ whole genome shotgun (WGS) entry which is preliminary data.</text>
</comment>
<dbReference type="EMBL" id="AFCT01000558">
    <property type="protein sequence ID" value="EHC92280.1"/>
    <property type="molecule type" value="Genomic_DNA"/>
</dbReference>
<organism evidence="1 2">
    <name type="scientific">Salmonella enterica subsp. enterica serovar Rubislaw str. A4-653</name>
    <dbReference type="NCBI Taxonomy" id="913081"/>
    <lineage>
        <taxon>Bacteria</taxon>
        <taxon>Pseudomonadati</taxon>
        <taxon>Pseudomonadota</taxon>
        <taxon>Gammaproteobacteria</taxon>
        <taxon>Enterobacterales</taxon>
        <taxon>Enterobacteriaceae</taxon>
        <taxon>Salmonella</taxon>
    </lineage>
</organism>
<evidence type="ECO:0000313" key="2">
    <source>
        <dbReference type="Proteomes" id="UP000004903"/>
    </source>
</evidence>
<dbReference type="Proteomes" id="UP000004903">
    <property type="component" value="Unassembled WGS sequence"/>
</dbReference>
<sequence length="44" mass="5087">MRSRAINAKARQKKAAVMTYDLPLLECLAVMTYRCWSVCPHRFG</sequence>
<evidence type="ECO:0000313" key="1">
    <source>
        <dbReference type="EMBL" id="EHC92280.1"/>
    </source>
</evidence>
<reference evidence="1 2" key="1">
    <citation type="journal article" date="2011" name="BMC Genomics">
        <title>Genome sequencing reveals diversification of virulence factor content and possible host adaptation in distinct subpopulations of Salmonella enterica.</title>
        <authorList>
            <person name="den Bakker H.C."/>
            <person name="Moreno Switt A.I."/>
            <person name="Govoni G."/>
            <person name="Cummings C.A."/>
            <person name="Ranieri M.L."/>
            <person name="Degoricija L."/>
            <person name="Hoelzer K."/>
            <person name="Rodriguez-Rivera L.D."/>
            <person name="Brown S."/>
            <person name="Bolchacova E."/>
            <person name="Furtado M.R."/>
            <person name="Wiedmann M."/>
        </authorList>
    </citation>
    <scope>NUCLEOTIDE SEQUENCE [LARGE SCALE GENOMIC DNA]</scope>
    <source>
        <strain evidence="1 2">A4-653</strain>
    </source>
</reference>
<proteinExistence type="predicted"/>
<gene>
    <name evidence="1" type="ORF">LTSERUB_1495</name>
</gene>
<dbReference type="AlphaFoldDB" id="G5QGG0"/>
<accession>G5QGG0</accession>
<dbReference type="PATRIC" id="fig|913081.3.peg.1223"/>
<protein>
    <submittedName>
        <fullName evidence="1">Uncharacterized protein</fullName>
    </submittedName>
</protein>